<evidence type="ECO:0000256" key="6">
    <source>
        <dbReference type="SAM" id="Phobius"/>
    </source>
</evidence>
<feature type="compositionally biased region" description="Basic and acidic residues" evidence="5">
    <location>
        <begin position="39"/>
        <end position="50"/>
    </location>
</feature>
<reference evidence="9" key="2">
    <citation type="submission" date="2012-08" db="EMBL/GenBank/DDBJ databases">
        <title>Genome sequence of Kazachstania naganishii.</title>
        <authorList>
            <person name="Gordon J.L."/>
            <person name="Armisen D."/>
            <person name="Proux-Wera E."/>
            <person name="OhEigeartaigh S.S."/>
            <person name="Byrne K.P."/>
            <person name="Wolfe K.H."/>
        </authorList>
    </citation>
    <scope>NUCLEOTIDE SEQUENCE [LARGE SCALE GENOMIC DNA]</scope>
    <source>
        <strain evidence="9">ATCC MYA-139 / BCRC 22969 / CBS 8797 / CCRC 22969 / KCTC 17520 / NBRC 10181 / NCYC 3082</strain>
    </source>
</reference>
<dbReference type="GO" id="GO:0034399">
    <property type="term" value="C:nuclear periphery"/>
    <property type="evidence" value="ECO:0007669"/>
    <property type="project" value="EnsemblFungi"/>
</dbReference>
<dbReference type="EMBL" id="HE978315">
    <property type="protein sequence ID" value="CCK68933.1"/>
    <property type="molecule type" value="Genomic_DNA"/>
</dbReference>
<comment type="subcellular location">
    <subcellularLocation>
        <location evidence="1">Membrane</location>
    </subcellularLocation>
</comment>
<dbReference type="GO" id="GO:0000781">
    <property type="term" value="C:chromosome, telomeric region"/>
    <property type="evidence" value="ECO:0007669"/>
    <property type="project" value="EnsemblFungi"/>
</dbReference>
<organism evidence="8 9">
    <name type="scientific">Huiozyma naganishii (strain ATCC MYA-139 / BCRC 22969 / CBS 8797 / KCTC 17520 / NBRC 10181 / NCYC 3082 / Yp74L-3)</name>
    <name type="common">Yeast</name>
    <name type="synonym">Kazachstania naganishii</name>
    <dbReference type="NCBI Taxonomy" id="1071383"/>
    <lineage>
        <taxon>Eukaryota</taxon>
        <taxon>Fungi</taxon>
        <taxon>Dikarya</taxon>
        <taxon>Ascomycota</taxon>
        <taxon>Saccharomycotina</taxon>
        <taxon>Saccharomycetes</taxon>
        <taxon>Saccharomycetales</taxon>
        <taxon>Saccharomycetaceae</taxon>
        <taxon>Huiozyma</taxon>
    </lineage>
</organism>
<dbReference type="GO" id="GO:0007129">
    <property type="term" value="P:homologous chromosome pairing at meiosis"/>
    <property type="evidence" value="ECO:0007669"/>
    <property type="project" value="EnsemblFungi"/>
</dbReference>
<feature type="region of interest" description="Disordered" evidence="5">
    <location>
        <begin position="25"/>
        <end position="69"/>
    </location>
</feature>
<reference evidence="8 9" key="1">
    <citation type="journal article" date="2011" name="Proc. Natl. Acad. Sci. U.S.A.">
        <title>Evolutionary erosion of yeast sex chromosomes by mating-type switching accidents.</title>
        <authorList>
            <person name="Gordon J.L."/>
            <person name="Armisen D."/>
            <person name="Proux-Wera E."/>
            <person name="Oheigeartaigh S.S."/>
            <person name="Byrne K.P."/>
            <person name="Wolfe K.H."/>
        </authorList>
    </citation>
    <scope>NUCLEOTIDE SEQUENCE [LARGE SCALE GENOMIC DNA]</scope>
    <source>
        <strain evidence="9">ATCC MYA-139 / BCRC 22969 / CBS 8797 / CCRC 22969 / KCTC 17520 / NBRC 10181 / NCYC 3082</strain>
    </source>
</reference>
<feature type="region of interest" description="Disordered" evidence="5">
    <location>
        <begin position="599"/>
        <end position="621"/>
    </location>
</feature>
<dbReference type="InterPro" id="IPR045119">
    <property type="entry name" value="SUN1-5"/>
</dbReference>
<dbReference type="STRING" id="1071383.J7RHB8"/>
<sequence>MGIGGGMDSGRSVREKYRDLLIDRVNGRWSPREDDDDTYERFRMSLDAHGSDGTVEDDDGEDEEDREYVDECGSYADEHGSYLDDELSDESEDLGDRSFIQDTSRVPSDTSESILSFEEIPRGSGGGLRRVLLGLFVLICFAVVFAAVAGNRDGSVTTTTPPGSLLNIQKQINHLYNELRRSDERRGSEFDDKLKVVVQQFEKNIKKLLPGNILNFQHELDSLHARINQLRNTPQPQPALSLENITTLQTRLVAKLQEDLPGEIPVMVNNESSVLVIPELHSYLAGMLKDILQYTETVTAPPLDYDLNNYIKEVLTNEFQYVDKGYFIAELNRTLQENKLEILQELKNHLQRQLLTPGGGSASTPAGGQQCSTILLKRLINEIYDAKQQSPANQCDRDDLDFATYAQGTRLIKSLTSQPYRAGNALPATELLADDKCGGSSTYWQCQHDAGTGALCSLAIRFNRPLHLTRLSYVHGRLTNNLHVMHSAPKHVAVYVKLADKRDTRAFAATAHDHSAGEPHRRDSTYTRIGIYEYDLASADTEQQFPLPDWFIQAKPLVRSVLFSVEENYGSEHYTSLKKFIVNAVTERDLQLFKDNALQQHQRQTPQQHDVPAFGQDEPDY</sequence>
<dbReference type="GO" id="GO:0000743">
    <property type="term" value="P:nuclear migration involved in conjugation with cellular fusion"/>
    <property type="evidence" value="ECO:0007669"/>
    <property type="project" value="EnsemblFungi"/>
</dbReference>
<feature type="compositionally biased region" description="Low complexity" evidence="5">
    <location>
        <begin position="599"/>
        <end position="608"/>
    </location>
</feature>
<feature type="domain" description="SUN" evidence="7">
    <location>
        <begin position="393"/>
        <end position="587"/>
    </location>
</feature>
<evidence type="ECO:0000313" key="9">
    <source>
        <dbReference type="Proteomes" id="UP000006310"/>
    </source>
</evidence>
<feature type="compositionally biased region" description="Acidic residues" evidence="5">
    <location>
        <begin position="54"/>
        <end position="69"/>
    </location>
</feature>
<dbReference type="GO" id="GO:0034993">
    <property type="term" value="C:meiotic nuclear membrane microtubule tethering complex"/>
    <property type="evidence" value="ECO:0007669"/>
    <property type="project" value="TreeGrafter"/>
</dbReference>
<keyword evidence="9" id="KW-1185">Reference proteome</keyword>
<dbReference type="GO" id="GO:0045141">
    <property type="term" value="P:meiotic telomere clustering"/>
    <property type="evidence" value="ECO:0007669"/>
    <property type="project" value="EnsemblFungi"/>
</dbReference>
<dbReference type="GO" id="GO:0034398">
    <property type="term" value="P:telomere tethering at nuclear periphery"/>
    <property type="evidence" value="ECO:0007669"/>
    <property type="project" value="EnsemblFungi"/>
</dbReference>
<dbReference type="GO" id="GO:0005825">
    <property type="term" value="C:half bridge of spindle pole body"/>
    <property type="evidence" value="ECO:0007669"/>
    <property type="project" value="EnsemblFungi"/>
</dbReference>
<name>J7RHB8_HUIN7</name>
<gene>
    <name evidence="8" type="primary">KNAG0B04990</name>
    <name evidence="8" type="ordered locus">KNAG_0B04990</name>
</gene>
<evidence type="ECO:0000256" key="5">
    <source>
        <dbReference type="SAM" id="MobiDB-lite"/>
    </source>
</evidence>
<keyword evidence="2 6" id="KW-0812">Transmembrane</keyword>
<dbReference type="PANTHER" id="PTHR12911:SF8">
    <property type="entry name" value="KLAROID PROTEIN-RELATED"/>
    <property type="match status" value="1"/>
</dbReference>
<dbReference type="OMA" id="IYNANQH"/>
<dbReference type="KEGG" id="kng:KNAG_0B04990"/>
<dbReference type="RefSeq" id="XP_022463179.1">
    <property type="nucleotide sequence ID" value="XM_022606489.1"/>
</dbReference>
<evidence type="ECO:0000256" key="3">
    <source>
        <dbReference type="ARBA" id="ARBA00022989"/>
    </source>
</evidence>
<dbReference type="GO" id="GO:0043495">
    <property type="term" value="F:protein-membrane adaptor activity"/>
    <property type="evidence" value="ECO:0007669"/>
    <property type="project" value="TreeGrafter"/>
</dbReference>
<keyword evidence="3 6" id="KW-1133">Transmembrane helix</keyword>
<dbReference type="GO" id="GO:0034087">
    <property type="term" value="P:establishment of mitotic sister chromatid cohesion"/>
    <property type="evidence" value="ECO:0007669"/>
    <property type="project" value="EnsemblFungi"/>
</dbReference>
<keyword evidence="4 6" id="KW-0472">Membrane</keyword>
<protein>
    <recommendedName>
        <fullName evidence="7">SUN domain-containing protein</fullName>
    </recommendedName>
</protein>
<dbReference type="Proteomes" id="UP000006310">
    <property type="component" value="Chromosome 2"/>
</dbReference>
<dbReference type="GO" id="GO:0031509">
    <property type="term" value="P:subtelomeric heterochromatin formation"/>
    <property type="evidence" value="ECO:0007669"/>
    <property type="project" value="EnsemblFungi"/>
</dbReference>
<dbReference type="HOGENOM" id="CLU_025282_0_0_1"/>
<accession>J7RHB8</accession>
<proteinExistence type="predicted"/>
<dbReference type="eggNOG" id="ENOG502QSZA">
    <property type="taxonomic scope" value="Eukaryota"/>
</dbReference>
<dbReference type="PROSITE" id="PS51469">
    <property type="entry name" value="SUN"/>
    <property type="match status" value="1"/>
</dbReference>
<dbReference type="OrthoDB" id="4065610at2759"/>
<dbReference type="PANTHER" id="PTHR12911">
    <property type="entry name" value="SAD1/UNC-84-LIKE PROTEIN-RELATED"/>
    <property type="match status" value="1"/>
</dbReference>
<evidence type="ECO:0000313" key="8">
    <source>
        <dbReference type="EMBL" id="CCK68933.1"/>
    </source>
</evidence>
<dbReference type="GO" id="GO:0000741">
    <property type="term" value="P:karyogamy"/>
    <property type="evidence" value="ECO:0007669"/>
    <property type="project" value="EnsemblFungi"/>
</dbReference>
<evidence type="ECO:0000256" key="4">
    <source>
        <dbReference type="ARBA" id="ARBA00023136"/>
    </source>
</evidence>
<evidence type="ECO:0000259" key="7">
    <source>
        <dbReference type="PROSITE" id="PS51469"/>
    </source>
</evidence>
<dbReference type="GO" id="GO:0030474">
    <property type="term" value="P:spindle pole body duplication"/>
    <property type="evidence" value="ECO:0007669"/>
    <property type="project" value="EnsemblFungi"/>
</dbReference>
<dbReference type="InterPro" id="IPR012919">
    <property type="entry name" value="SUN_dom"/>
</dbReference>
<dbReference type="AlphaFoldDB" id="J7RHB8"/>
<evidence type="ECO:0000256" key="2">
    <source>
        <dbReference type="ARBA" id="ARBA00022692"/>
    </source>
</evidence>
<feature type="transmembrane region" description="Helical" evidence="6">
    <location>
        <begin position="131"/>
        <end position="150"/>
    </location>
</feature>
<dbReference type="Gene3D" id="2.60.120.260">
    <property type="entry name" value="Galactose-binding domain-like"/>
    <property type="match status" value="1"/>
</dbReference>
<dbReference type="GeneID" id="34524583"/>
<dbReference type="Pfam" id="PF07738">
    <property type="entry name" value="Sad1_UNC"/>
    <property type="match status" value="1"/>
</dbReference>
<evidence type="ECO:0000256" key="1">
    <source>
        <dbReference type="ARBA" id="ARBA00004370"/>
    </source>
</evidence>